<feature type="compositionally biased region" description="Low complexity" evidence="1">
    <location>
        <begin position="155"/>
        <end position="164"/>
    </location>
</feature>
<dbReference type="Proteomes" id="UP000237631">
    <property type="component" value="Unassembled WGS sequence"/>
</dbReference>
<dbReference type="AlphaFoldDB" id="A0A2S6BWU5"/>
<name>A0A2S6BWU5_9PEZI</name>
<organism evidence="2 3">
    <name type="scientific">Cercospora berteroae</name>
    <dbReference type="NCBI Taxonomy" id="357750"/>
    <lineage>
        <taxon>Eukaryota</taxon>
        <taxon>Fungi</taxon>
        <taxon>Dikarya</taxon>
        <taxon>Ascomycota</taxon>
        <taxon>Pezizomycotina</taxon>
        <taxon>Dothideomycetes</taxon>
        <taxon>Dothideomycetidae</taxon>
        <taxon>Mycosphaerellales</taxon>
        <taxon>Mycosphaerellaceae</taxon>
        <taxon>Cercospora</taxon>
    </lineage>
</organism>
<comment type="caution">
    <text evidence="2">The sequence shown here is derived from an EMBL/GenBank/DDBJ whole genome shotgun (WGS) entry which is preliminary data.</text>
</comment>
<gene>
    <name evidence="2" type="ORF">CBER1_09691</name>
</gene>
<dbReference type="OrthoDB" id="3647277at2759"/>
<evidence type="ECO:0000313" key="2">
    <source>
        <dbReference type="EMBL" id="PPJ51948.1"/>
    </source>
</evidence>
<keyword evidence="3" id="KW-1185">Reference proteome</keyword>
<sequence>MHPRTEHVKQSVMNPSNFSAAALPWLPDQMKSCDLCNQWFRVGEDISQHKCVAGTDEPETKIKQEPGEVGNSETAAAHPVTTPPSSERPGRRGRVQGFEPLPDSAATGINGEEATSEDSNPEGLTDTEDWTTDYPSRLYGPDGAPLPSQRPGRRAPPASGPSSGRGKRSSPTSDRGTNKRNRPSAEFTFSPPQRTGRRGPGGSARPSLDSNAAVASPPHSPGSQRAPDVEIGHAVARMVRFHVDQVNQHERLRLDRLIASKFEEHGQSEAIRFNSTLDARWNANHQQTVTQMTDERFNYRWEEMNDGFKMTGPILKIVREAVDKRFNDRVNQLGDQGGWEQGSGEVKDQVKDEMQRRLKMHEQHPILDQLIGTRPVRRRSAEGKPMSVATEDDDEPAERGHSKK</sequence>
<evidence type="ECO:0000256" key="1">
    <source>
        <dbReference type="SAM" id="MobiDB-lite"/>
    </source>
</evidence>
<feature type="region of interest" description="Disordered" evidence="1">
    <location>
        <begin position="57"/>
        <end position="227"/>
    </location>
</feature>
<evidence type="ECO:0000313" key="3">
    <source>
        <dbReference type="Proteomes" id="UP000237631"/>
    </source>
</evidence>
<accession>A0A2S6BWU5</accession>
<protein>
    <submittedName>
        <fullName evidence="2">Uncharacterized protein</fullName>
    </submittedName>
</protein>
<proteinExistence type="predicted"/>
<reference evidence="3" key="1">
    <citation type="journal article" date="2017" name="bioRxiv">
        <title>Conservation of a gene cluster reveals novel cercosporin biosynthetic mechanisms and extends production to the genus Colletotrichum.</title>
        <authorList>
            <person name="de Jonge R."/>
            <person name="Ebert M.K."/>
            <person name="Huitt-Roehl C.R."/>
            <person name="Pal P."/>
            <person name="Suttle J.C."/>
            <person name="Spanner R.E."/>
            <person name="Neubauer J.D."/>
            <person name="Jurick W.M.II."/>
            <person name="Stott K.A."/>
            <person name="Secor G.A."/>
            <person name="Thomma B.P.H.J."/>
            <person name="Van de Peer Y."/>
            <person name="Townsend C.A."/>
            <person name="Bolton M.D."/>
        </authorList>
    </citation>
    <scope>NUCLEOTIDE SEQUENCE [LARGE SCALE GENOMIC DNA]</scope>
    <source>
        <strain evidence="3">CBS538.71</strain>
    </source>
</reference>
<feature type="compositionally biased region" description="Acidic residues" evidence="1">
    <location>
        <begin position="114"/>
        <end position="131"/>
    </location>
</feature>
<dbReference type="EMBL" id="PNEN01001731">
    <property type="protein sequence ID" value="PPJ51948.1"/>
    <property type="molecule type" value="Genomic_DNA"/>
</dbReference>
<feature type="region of interest" description="Disordered" evidence="1">
    <location>
        <begin position="360"/>
        <end position="404"/>
    </location>
</feature>